<gene>
    <name evidence="2" type="ORF">GOBAR_AA11227</name>
</gene>
<feature type="domain" description="Ycf2 N-terminal" evidence="1">
    <location>
        <begin position="113"/>
        <end position="152"/>
    </location>
</feature>
<name>A0A2P5Y1J4_GOSBA</name>
<organism evidence="2 3">
    <name type="scientific">Gossypium barbadense</name>
    <name type="common">Sea Island cotton</name>
    <name type="synonym">Hibiscus barbadensis</name>
    <dbReference type="NCBI Taxonomy" id="3634"/>
    <lineage>
        <taxon>Eukaryota</taxon>
        <taxon>Viridiplantae</taxon>
        <taxon>Streptophyta</taxon>
        <taxon>Embryophyta</taxon>
        <taxon>Tracheophyta</taxon>
        <taxon>Spermatophyta</taxon>
        <taxon>Magnoliopsida</taxon>
        <taxon>eudicotyledons</taxon>
        <taxon>Gunneridae</taxon>
        <taxon>Pentapetalae</taxon>
        <taxon>rosids</taxon>
        <taxon>malvids</taxon>
        <taxon>Malvales</taxon>
        <taxon>Malvaceae</taxon>
        <taxon>Malvoideae</taxon>
        <taxon>Gossypium</taxon>
    </lineage>
</organism>
<reference evidence="2 3" key="1">
    <citation type="submission" date="2015-01" db="EMBL/GenBank/DDBJ databases">
        <title>Genome of allotetraploid Gossypium barbadense reveals genomic plasticity and fiber elongation in cotton evolution.</title>
        <authorList>
            <person name="Chen X."/>
            <person name="Liu X."/>
            <person name="Zhao B."/>
            <person name="Zheng H."/>
            <person name="Hu Y."/>
            <person name="Lu G."/>
            <person name="Yang C."/>
            <person name="Chen J."/>
            <person name="Shan C."/>
            <person name="Zhang L."/>
            <person name="Zhou Y."/>
            <person name="Wang L."/>
            <person name="Guo W."/>
            <person name="Bai Y."/>
            <person name="Ruan J."/>
            <person name="Shangguan X."/>
            <person name="Mao Y."/>
            <person name="Jiang J."/>
            <person name="Zhu Y."/>
            <person name="Lei J."/>
            <person name="Kang H."/>
            <person name="Chen S."/>
            <person name="He X."/>
            <person name="Wang R."/>
            <person name="Wang Y."/>
            <person name="Chen J."/>
            <person name="Wang L."/>
            <person name="Yu S."/>
            <person name="Wang B."/>
            <person name="Wei J."/>
            <person name="Song S."/>
            <person name="Lu X."/>
            <person name="Gao Z."/>
            <person name="Gu W."/>
            <person name="Deng X."/>
            <person name="Ma D."/>
            <person name="Wang S."/>
            <person name="Liang W."/>
            <person name="Fang L."/>
            <person name="Cai C."/>
            <person name="Zhu X."/>
            <person name="Zhou B."/>
            <person name="Zhang Y."/>
            <person name="Chen Z."/>
            <person name="Xu S."/>
            <person name="Zhu R."/>
            <person name="Wang S."/>
            <person name="Zhang T."/>
            <person name="Zhao G."/>
        </authorList>
    </citation>
    <scope>NUCLEOTIDE SEQUENCE [LARGE SCALE GENOMIC DNA]</scope>
    <source>
        <strain evidence="3">cv. Xinhai21</strain>
        <tissue evidence="2">Leaf</tissue>
    </source>
</reference>
<protein>
    <recommendedName>
        <fullName evidence="1">Ycf2 N-terminal domain-containing protein</fullName>
    </recommendedName>
</protein>
<sequence>MIKSCPDFVIESSPTDSAANLDPDRCLACLSEIPALESLFPHREAFFSTNIHSPNSRPFSLLTEFEFSYLCCPPEQSPSRSLDRHEFNHLPDEAPDGFDDIPFIKISQEIRQSFGNIPIHRSEIHIYELKGPNDQLCNQLLESIGYIVSLKKPPTNALRPIIPDNACILCITAAAGTELADAYSPDTVIASFPGKEVHDLVADHPLRPATDHRLGKLLPHQLANQTRAPPRADSSFCSSAYGVLAAVSSCCSPPKGRIELSMRFIVALLIASLFVDKTGSDLSFIPRHNLYPCALYSPGVRSQKYSHPYPLTSIPQASYPFLFDHGGGQGKIEKLTLGLGIIRLELMTSTTSR</sequence>
<dbReference type="Pfam" id="PF05695">
    <property type="entry name" value="Ycf2"/>
    <property type="match status" value="1"/>
</dbReference>
<dbReference type="OrthoDB" id="964950at2759"/>
<dbReference type="EMBL" id="KZ663862">
    <property type="protein sequence ID" value="PPS09416.1"/>
    <property type="molecule type" value="Genomic_DNA"/>
</dbReference>
<proteinExistence type="predicted"/>
<evidence type="ECO:0000313" key="2">
    <source>
        <dbReference type="EMBL" id="PPS09416.1"/>
    </source>
</evidence>
<dbReference type="AlphaFoldDB" id="A0A2P5Y1J4"/>
<dbReference type="PANTHER" id="PTHR38146:SF8">
    <property type="entry name" value="TIFY DOMAIN-CONTAINING PROTEIN"/>
    <property type="match status" value="1"/>
</dbReference>
<dbReference type="Proteomes" id="UP000239757">
    <property type="component" value="Unassembled WGS sequence"/>
</dbReference>
<evidence type="ECO:0000313" key="3">
    <source>
        <dbReference type="Proteomes" id="UP000239757"/>
    </source>
</evidence>
<dbReference type="PANTHER" id="PTHR38146">
    <property type="entry name" value="30S RIBOSOMAL PROTEIN S12, CHLOROPLASTIC"/>
    <property type="match status" value="1"/>
</dbReference>
<evidence type="ECO:0000259" key="1">
    <source>
        <dbReference type="Pfam" id="PF05695"/>
    </source>
</evidence>
<accession>A0A2P5Y1J4</accession>
<dbReference type="InterPro" id="IPR056777">
    <property type="entry name" value="Ycf2_N"/>
</dbReference>